<dbReference type="PANTHER" id="PTHR12357">
    <property type="entry name" value="YTH YT521-B HOMOLOGY DOMAIN-CONTAINING"/>
    <property type="match status" value="1"/>
</dbReference>
<feature type="compositionally biased region" description="Basic and acidic residues" evidence="1">
    <location>
        <begin position="642"/>
        <end position="656"/>
    </location>
</feature>
<gene>
    <name evidence="3" type="ORF">KFL_001020170</name>
</gene>
<dbReference type="EMBL" id="DF237051">
    <property type="protein sequence ID" value="GAQ82167.1"/>
    <property type="molecule type" value="Genomic_DNA"/>
</dbReference>
<name>A0A1Y1I061_KLENI</name>
<protein>
    <recommendedName>
        <fullName evidence="2">YTH domain-containing protein</fullName>
    </recommendedName>
</protein>
<keyword evidence="4" id="KW-1185">Reference proteome</keyword>
<evidence type="ECO:0000259" key="2">
    <source>
        <dbReference type="PROSITE" id="PS50882"/>
    </source>
</evidence>
<dbReference type="Proteomes" id="UP000054558">
    <property type="component" value="Unassembled WGS sequence"/>
</dbReference>
<feature type="region of interest" description="Disordered" evidence="1">
    <location>
        <begin position="119"/>
        <end position="143"/>
    </location>
</feature>
<dbReference type="GO" id="GO:0005737">
    <property type="term" value="C:cytoplasm"/>
    <property type="evidence" value="ECO:0000318"/>
    <property type="project" value="GO_Central"/>
</dbReference>
<dbReference type="PANTHER" id="PTHR12357:SF89">
    <property type="entry name" value="YTH DOMAIN-CONTAINING FAMILY PROTEIN"/>
    <property type="match status" value="1"/>
</dbReference>
<sequence>MTEALFNGISTSWSYLTDLILTDSAVGFGSGCEGSGQCARSKEQTQRGAQSYLLEVLLFAAVIQLWAMSITKNGNSPDSNGHSNGYTNGAMQYYQAGAAGGAPYGYYYDVAQAYQPGDAAVPSSQNETGGFAQGDSQEARSQGAFPTSPVYMQRFPGFQQGQEYQNFGGERQPVYGSPQNFAYAQGGVYQDPSQFMGSTLGPQSNPLGSSSNADVIGRQQNMMGGAMSAAQTMPMLAGGVYQMGLNRGGIPVVSVNDQTFAQMGPRGVGALSWADVAKVASEHQASVSGTMPQLSPVMQPKVLSPGQPFALTPTALPPMFALNGQPRFVPGNLPMYGRGFPPPYQLLTLSSQSFPARGGRGFKGFTGPRGRGFGFPARGGFDSVLNQRYESGNERGPRAQRVRFGAPGGGEEDLSLEGGREQFNREDFDVAPLSAKFFVIKSYSEDDVHKSIKYGVWASTPNGNKRLQAAFREARETETGRVFLLFSVNASGQFCGVAEMTGDVDFDKSLDVWQQDKWNGQFKVQWHFVKDVPNGQFRHIILANNENKPVTNSRDTQEVPYDQGVEVLTIFKAFAAKTSILDDFAFYDNRQKQLQERREKTKQSRNQRRQKAAPGMRGDDDERNTSSTTDLTESGSEPAAEEAPRPSEDESLEERLAGLAVTSRPQEETEL</sequence>
<feature type="compositionally biased region" description="Basic and acidic residues" evidence="1">
    <location>
        <begin position="593"/>
        <end position="602"/>
    </location>
</feature>
<accession>A0A1Y1I061</accession>
<dbReference type="Gene3D" id="3.10.590.10">
    <property type="entry name" value="ph1033 like domains"/>
    <property type="match status" value="1"/>
</dbReference>
<feature type="region of interest" description="Disordered" evidence="1">
    <location>
        <begin position="593"/>
        <end position="671"/>
    </location>
</feature>
<dbReference type="STRING" id="105231.A0A1Y1I061"/>
<dbReference type="PROSITE" id="PS50882">
    <property type="entry name" value="YTH"/>
    <property type="match status" value="1"/>
</dbReference>
<organism evidence="3 4">
    <name type="scientific">Klebsormidium nitens</name>
    <name type="common">Green alga</name>
    <name type="synonym">Ulothrix nitens</name>
    <dbReference type="NCBI Taxonomy" id="105231"/>
    <lineage>
        <taxon>Eukaryota</taxon>
        <taxon>Viridiplantae</taxon>
        <taxon>Streptophyta</taxon>
        <taxon>Klebsormidiophyceae</taxon>
        <taxon>Klebsormidiales</taxon>
        <taxon>Klebsormidiaceae</taxon>
        <taxon>Klebsormidium</taxon>
    </lineage>
</organism>
<dbReference type="AlphaFoldDB" id="A0A1Y1I061"/>
<dbReference type="Pfam" id="PF04146">
    <property type="entry name" value="YTH"/>
    <property type="match status" value="1"/>
</dbReference>
<feature type="compositionally biased region" description="Polar residues" evidence="1">
    <location>
        <begin position="122"/>
        <end position="140"/>
    </location>
</feature>
<evidence type="ECO:0000313" key="4">
    <source>
        <dbReference type="Proteomes" id="UP000054558"/>
    </source>
</evidence>
<evidence type="ECO:0000313" key="3">
    <source>
        <dbReference type="EMBL" id="GAQ82167.1"/>
    </source>
</evidence>
<dbReference type="InterPro" id="IPR045168">
    <property type="entry name" value="YTH_prot"/>
</dbReference>
<feature type="domain" description="YTH" evidence="2">
    <location>
        <begin position="435"/>
        <end position="571"/>
    </location>
</feature>
<dbReference type="CDD" id="cd21134">
    <property type="entry name" value="YTH"/>
    <property type="match status" value="1"/>
</dbReference>
<dbReference type="OrthoDB" id="2020867at2759"/>
<feature type="region of interest" description="Disordered" evidence="1">
    <location>
        <begin position="391"/>
        <end position="416"/>
    </location>
</feature>
<dbReference type="GO" id="GO:0061157">
    <property type="term" value="P:mRNA destabilization"/>
    <property type="evidence" value="ECO:0000318"/>
    <property type="project" value="GO_Central"/>
</dbReference>
<reference evidence="3 4" key="1">
    <citation type="journal article" date="2014" name="Nat. Commun.">
        <title>Klebsormidium flaccidum genome reveals primary factors for plant terrestrial adaptation.</title>
        <authorList>
            <person name="Hori K."/>
            <person name="Maruyama F."/>
            <person name="Fujisawa T."/>
            <person name="Togashi T."/>
            <person name="Yamamoto N."/>
            <person name="Seo M."/>
            <person name="Sato S."/>
            <person name="Yamada T."/>
            <person name="Mori H."/>
            <person name="Tajima N."/>
            <person name="Moriyama T."/>
            <person name="Ikeuchi M."/>
            <person name="Watanabe M."/>
            <person name="Wada H."/>
            <person name="Kobayashi K."/>
            <person name="Saito M."/>
            <person name="Masuda T."/>
            <person name="Sasaki-Sekimoto Y."/>
            <person name="Mashiguchi K."/>
            <person name="Awai K."/>
            <person name="Shimojima M."/>
            <person name="Masuda S."/>
            <person name="Iwai M."/>
            <person name="Nobusawa T."/>
            <person name="Narise T."/>
            <person name="Kondo S."/>
            <person name="Saito H."/>
            <person name="Sato R."/>
            <person name="Murakawa M."/>
            <person name="Ihara Y."/>
            <person name="Oshima-Yamada Y."/>
            <person name="Ohtaka K."/>
            <person name="Satoh M."/>
            <person name="Sonobe K."/>
            <person name="Ishii M."/>
            <person name="Ohtani R."/>
            <person name="Kanamori-Sato M."/>
            <person name="Honoki R."/>
            <person name="Miyazaki D."/>
            <person name="Mochizuki H."/>
            <person name="Umetsu J."/>
            <person name="Higashi K."/>
            <person name="Shibata D."/>
            <person name="Kamiya Y."/>
            <person name="Sato N."/>
            <person name="Nakamura Y."/>
            <person name="Tabata S."/>
            <person name="Ida S."/>
            <person name="Kurokawa K."/>
            <person name="Ohta H."/>
        </authorList>
    </citation>
    <scope>NUCLEOTIDE SEQUENCE [LARGE SCALE GENOMIC DNA]</scope>
    <source>
        <strain evidence="3 4">NIES-2285</strain>
    </source>
</reference>
<dbReference type="InterPro" id="IPR007275">
    <property type="entry name" value="YTH_domain"/>
</dbReference>
<evidence type="ECO:0000256" key="1">
    <source>
        <dbReference type="SAM" id="MobiDB-lite"/>
    </source>
</evidence>
<proteinExistence type="predicted"/>
<dbReference type="GO" id="GO:0003729">
    <property type="term" value="F:mRNA binding"/>
    <property type="evidence" value="ECO:0000318"/>
    <property type="project" value="GO_Central"/>
</dbReference>